<keyword evidence="1" id="KW-0812">Transmembrane</keyword>
<dbReference type="Proteomes" id="UP000294963">
    <property type="component" value="Unassembled WGS sequence"/>
</dbReference>
<dbReference type="EMBL" id="SLVJ01000009">
    <property type="protein sequence ID" value="TCM67346.1"/>
    <property type="molecule type" value="Genomic_DNA"/>
</dbReference>
<comment type="caution">
    <text evidence="2">The sequence shown here is derived from an EMBL/GenBank/DDBJ whole genome shotgun (WGS) entry which is preliminary data.</text>
</comment>
<dbReference type="AlphaFoldDB" id="A0A4R1XTT7"/>
<name>A0A4R1XTT7_ACICA</name>
<organism evidence="2 3">
    <name type="scientific">Acinetobacter calcoaceticus</name>
    <dbReference type="NCBI Taxonomy" id="471"/>
    <lineage>
        <taxon>Bacteria</taxon>
        <taxon>Pseudomonadati</taxon>
        <taxon>Pseudomonadota</taxon>
        <taxon>Gammaproteobacteria</taxon>
        <taxon>Moraxellales</taxon>
        <taxon>Moraxellaceae</taxon>
        <taxon>Acinetobacter</taxon>
        <taxon>Acinetobacter calcoaceticus/baumannii complex</taxon>
    </lineage>
</organism>
<evidence type="ECO:0000256" key="1">
    <source>
        <dbReference type="SAM" id="Phobius"/>
    </source>
</evidence>
<evidence type="ECO:0000313" key="2">
    <source>
        <dbReference type="EMBL" id="TCM67346.1"/>
    </source>
</evidence>
<feature type="transmembrane region" description="Helical" evidence="1">
    <location>
        <begin position="53"/>
        <end position="70"/>
    </location>
</feature>
<feature type="transmembrane region" description="Helical" evidence="1">
    <location>
        <begin position="12"/>
        <end position="32"/>
    </location>
</feature>
<sequence length="75" mass="8610">MDYSFFTYENYTAFLLAGRLALVFILFGLLVLAYPRSIAWVPFCENVSRLSSIWLFFIAVLLLGFSYLTMPEGLP</sequence>
<proteinExistence type="predicted"/>
<keyword evidence="1" id="KW-0472">Membrane</keyword>
<gene>
    <name evidence="2" type="ORF">EC844_109118</name>
</gene>
<keyword evidence="3" id="KW-1185">Reference proteome</keyword>
<keyword evidence="1" id="KW-1133">Transmembrane helix</keyword>
<protein>
    <submittedName>
        <fullName evidence="2">Uncharacterized protein</fullName>
    </submittedName>
</protein>
<evidence type="ECO:0000313" key="3">
    <source>
        <dbReference type="Proteomes" id="UP000294963"/>
    </source>
</evidence>
<reference evidence="2 3" key="1">
    <citation type="submission" date="2019-03" db="EMBL/GenBank/DDBJ databases">
        <title>Genomic analyses of the natural microbiome of Caenorhabditis elegans.</title>
        <authorList>
            <person name="Samuel B."/>
        </authorList>
    </citation>
    <scope>NUCLEOTIDE SEQUENCE [LARGE SCALE GENOMIC DNA]</scope>
    <source>
        <strain evidence="2 3">JUb89</strain>
    </source>
</reference>
<accession>A0A4R1XTT7</accession>